<dbReference type="InterPro" id="IPR001199">
    <property type="entry name" value="Cyt_B5-like_heme/steroid-bd"/>
</dbReference>
<keyword evidence="2" id="KW-0472">Membrane</keyword>
<dbReference type="HOGENOM" id="CLU_070889_2_0_1"/>
<evidence type="ECO:0000256" key="2">
    <source>
        <dbReference type="SAM" id="Phobius"/>
    </source>
</evidence>
<dbReference type="KEGG" id="pgu:PGUG_04714"/>
<evidence type="ECO:0000259" key="3">
    <source>
        <dbReference type="SMART" id="SM01117"/>
    </source>
</evidence>
<feature type="transmembrane region" description="Helical" evidence="2">
    <location>
        <begin position="22"/>
        <end position="41"/>
    </location>
</feature>
<dbReference type="InterPro" id="IPR050577">
    <property type="entry name" value="MAPR/NEUFC/NENF-like"/>
</dbReference>
<accession>A5DN63</accession>
<dbReference type="Proteomes" id="UP000001997">
    <property type="component" value="Unassembled WGS sequence"/>
</dbReference>
<dbReference type="OrthoDB" id="10257697at2759"/>
<dbReference type="RefSeq" id="XP_001482759.1">
    <property type="nucleotide sequence ID" value="XM_001482709.1"/>
</dbReference>
<dbReference type="Pfam" id="PF00173">
    <property type="entry name" value="Cyt-b5"/>
    <property type="match status" value="1"/>
</dbReference>
<dbReference type="GO" id="GO:0016020">
    <property type="term" value="C:membrane"/>
    <property type="evidence" value="ECO:0007669"/>
    <property type="project" value="TreeGrafter"/>
</dbReference>
<comment type="similarity">
    <text evidence="1">Belongs to the cytochrome b5 family. MAPR subfamily.</text>
</comment>
<dbReference type="eggNOG" id="KOG1110">
    <property type="taxonomic scope" value="Eukaryota"/>
</dbReference>
<dbReference type="Gene3D" id="3.10.120.10">
    <property type="entry name" value="Cytochrome b5-like heme/steroid binding domain"/>
    <property type="match status" value="1"/>
</dbReference>
<evidence type="ECO:0000313" key="4">
    <source>
        <dbReference type="EMBL" id="EDK40616.1"/>
    </source>
</evidence>
<evidence type="ECO:0000256" key="1">
    <source>
        <dbReference type="ARBA" id="ARBA00038357"/>
    </source>
</evidence>
<dbReference type="PANTHER" id="PTHR10281:SF76">
    <property type="entry name" value="CALCUTTA CUP-RELATED"/>
    <property type="match status" value="1"/>
</dbReference>
<dbReference type="AlphaFoldDB" id="A5DN63"/>
<gene>
    <name evidence="4" type="ORF">PGUG_04714</name>
</gene>
<protein>
    <recommendedName>
        <fullName evidence="3">Cytochrome b5 heme-binding domain-containing protein</fullName>
    </recommendedName>
</protein>
<dbReference type="GO" id="GO:0012505">
    <property type="term" value="C:endomembrane system"/>
    <property type="evidence" value="ECO:0007669"/>
    <property type="project" value="TreeGrafter"/>
</dbReference>
<sequence length="189" mass="21468">MKKDTQDNHNDVGWRSFGVLDIARVFSGLLVANAILSWFFTSSSTWGYDGKWINPSYLSFKVRNNFVNLTLDELAKYDGQDKALPLYLAINGSVYDVSVSRTIYGPGGPYSKFAGKDAARAWVTGCFGKPDEFTYDLREIDEKEARNAIQNWQDFYDNHRKYWYVGTVIHEEITGPPPEPCEHVAYPGS</sequence>
<dbReference type="EMBL" id="CH408160">
    <property type="protein sequence ID" value="EDK40616.1"/>
    <property type="molecule type" value="Genomic_DNA"/>
</dbReference>
<proteinExistence type="inferred from homology"/>
<evidence type="ECO:0000313" key="5">
    <source>
        <dbReference type="Proteomes" id="UP000001997"/>
    </source>
</evidence>
<keyword evidence="2" id="KW-1133">Transmembrane helix</keyword>
<dbReference type="SMART" id="SM01117">
    <property type="entry name" value="Cyt-b5"/>
    <property type="match status" value="1"/>
</dbReference>
<organism evidence="4 5">
    <name type="scientific">Meyerozyma guilliermondii (strain ATCC 6260 / CBS 566 / DSM 6381 / JCM 1539 / NBRC 10279 / NRRL Y-324)</name>
    <name type="common">Yeast</name>
    <name type="synonym">Candida guilliermondii</name>
    <dbReference type="NCBI Taxonomy" id="294746"/>
    <lineage>
        <taxon>Eukaryota</taxon>
        <taxon>Fungi</taxon>
        <taxon>Dikarya</taxon>
        <taxon>Ascomycota</taxon>
        <taxon>Saccharomycotina</taxon>
        <taxon>Pichiomycetes</taxon>
        <taxon>Debaryomycetaceae</taxon>
        <taxon>Meyerozyma</taxon>
    </lineage>
</organism>
<reference evidence="4 5" key="1">
    <citation type="journal article" date="2009" name="Nature">
        <title>Evolution of pathogenicity and sexual reproduction in eight Candida genomes.</title>
        <authorList>
            <person name="Butler G."/>
            <person name="Rasmussen M.D."/>
            <person name="Lin M.F."/>
            <person name="Santos M.A."/>
            <person name="Sakthikumar S."/>
            <person name="Munro C.A."/>
            <person name="Rheinbay E."/>
            <person name="Grabherr M."/>
            <person name="Forche A."/>
            <person name="Reedy J.L."/>
            <person name="Agrafioti I."/>
            <person name="Arnaud M.B."/>
            <person name="Bates S."/>
            <person name="Brown A.J."/>
            <person name="Brunke S."/>
            <person name="Costanzo M.C."/>
            <person name="Fitzpatrick D.A."/>
            <person name="de Groot P.W."/>
            <person name="Harris D."/>
            <person name="Hoyer L.L."/>
            <person name="Hube B."/>
            <person name="Klis F.M."/>
            <person name="Kodira C."/>
            <person name="Lennard N."/>
            <person name="Logue M.E."/>
            <person name="Martin R."/>
            <person name="Neiman A.M."/>
            <person name="Nikolaou E."/>
            <person name="Quail M.A."/>
            <person name="Quinn J."/>
            <person name="Santos M.C."/>
            <person name="Schmitzberger F.F."/>
            <person name="Sherlock G."/>
            <person name="Shah P."/>
            <person name="Silverstein K.A."/>
            <person name="Skrzypek M.S."/>
            <person name="Soll D."/>
            <person name="Staggs R."/>
            <person name="Stansfield I."/>
            <person name="Stumpf M.P."/>
            <person name="Sudbery P.E."/>
            <person name="Srikantha T."/>
            <person name="Zeng Q."/>
            <person name="Berman J."/>
            <person name="Berriman M."/>
            <person name="Heitman J."/>
            <person name="Gow N.A."/>
            <person name="Lorenz M.C."/>
            <person name="Birren B.W."/>
            <person name="Kellis M."/>
            <person name="Cuomo C.A."/>
        </authorList>
    </citation>
    <scope>NUCLEOTIDE SEQUENCE [LARGE SCALE GENOMIC DNA]</scope>
    <source>
        <strain evidence="5">ATCC 6260 / CBS 566 / DSM 6381 / JCM 1539 / NBRC 10279 / NRRL Y-324</strain>
    </source>
</reference>
<feature type="domain" description="Cytochrome b5 heme-binding" evidence="3">
    <location>
        <begin position="69"/>
        <end position="169"/>
    </location>
</feature>
<dbReference type="VEuPathDB" id="FungiDB:PGUG_04714"/>
<keyword evidence="5" id="KW-1185">Reference proteome</keyword>
<dbReference type="OMA" id="WTWGYRG"/>
<dbReference type="InterPro" id="IPR036400">
    <property type="entry name" value="Cyt_B5-like_heme/steroid_sf"/>
</dbReference>
<dbReference type="PANTHER" id="PTHR10281">
    <property type="entry name" value="MEMBRANE-ASSOCIATED PROGESTERONE RECEPTOR COMPONENT-RELATED"/>
    <property type="match status" value="1"/>
</dbReference>
<keyword evidence="2" id="KW-0812">Transmembrane</keyword>
<name>A5DN63_PICGU</name>
<dbReference type="InParanoid" id="A5DN63"/>
<dbReference type="SUPFAM" id="SSF55856">
    <property type="entry name" value="Cytochrome b5-like heme/steroid binding domain"/>
    <property type="match status" value="1"/>
</dbReference>
<dbReference type="GeneID" id="5124770"/>